<dbReference type="AlphaFoldDB" id="A5K062"/>
<evidence type="ECO:0000313" key="2">
    <source>
        <dbReference type="EMBL" id="EDL47623.1"/>
    </source>
</evidence>
<feature type="region of interest" description="Disordered" evidence="1">
    <location>
        <begin position="283"/>
        <end position="336"/>
    </location>
</feature>
<reference evidence="2 3" key="1">
    <citation type="journal article" date="2008" name="Nature">
        <title>Comparative genomics of the neglected human malaria parasite Plasmodium vivax.</title>
        <authorList>
            <person name="Carlton J.M."/>
            <person name="Adams J.H."/>
            <person name="Silva J.C."/>
            <person name="Bidwell S.L."/>
            <person name="Lorenzi H."/>
            <person name="Caler E."/>
            <person name="Crabtree J."/>
            <person name="Angiuoli S.V."/>
            <person name="Merino E.F."/>
            <person name="Amedeo P."/>
            <person name="Cheng Q."/>
            <person name="Coulson R.M."/>
            <person name="Crabb B.S."/>
            <person name="Del Portillo H.A."/>
            <person name="Essien K."/>
            <person name="Feldblyum T.V."/>
            <person name="Fernandez-Becerra C."/>
            <person name="Gilson P.R."/>
            <person name="Gueye A.H."/>
            <person name="Guo X."/>
            <person name="Kang'a S."/>
            <person name="Kooij T.W."/>
            <person name="Korsinczky M."/>
            <person name="Meyer E.V."/>
            <person name="Nene V."/>
            <person name="Paulsen I."/>
            <person name="White O."/>
            <person name="Ralph S.A."/>
            <person name="Ren Q."/>
            <person name="Sargeant T.J."/>
            <person name="Salzberg S.L."/>
            <person name="Stoeckert C.J."/>
            <person name="Sullivan S.A."/>
            <person name="Yamamoto M.M."/>
            <person name="Hoffman S.L."/>
            <person name="Wortman J.R."/>
            <person name="Gardner M.J."/>
            <person name="Galinski M.R."/>
            <person name="Barnwell J.W."/>
            <person name="Fraser-Liggett C.M."/>
        </authorList>
    </citation>
    <scope>NUCLEOTIDE SEQUENCE [LARGE SCALE GENOMIC DNA]</scope>
    <source>
        <strain evidence="2 3">Salvador I</strain>
    </source>
</reference>
<keyword evidence="3" id="KW-1185">Reference proteome</keyword>
<dbReference type="PhylomeDB" id="A5K062"/>
<dbReference type="FunCoup" id="A5K062">
    <property type="interactions" value="61"/>
</dbReference>
<gene>
    <name evidence="2" type="ORF">PVX_123940</name>
</gene>
<feature type="compositionally biased region" description="Basic and acidic residues" evidence="1">
    <location>
        <begin position="611"/>
        <end position="620"/>
    </location>
</feature>
<dbReference type="InParanoid" id="A5K062"/>
<feature type="region of interest" description="Disordered" evidence="1">
    <location>
        <begin position="452"/>
        <end position="471"/>
    </location>
</feature>
<dbReference type="GeneID" id="5476659"/>
<dbReference type="EMBL" id="AAKM01000001">
    <property type="protein sequence ID" value="EDL47623.1"/>
    <property type="molecule type" value="Genomic_DNA"/>
</dbReference>
<dbReference type="VEuPathDB" id="PlasmoDB:PVX_123940"/>
<feature type="region of interest" description="Disordered" evidence="1">
    <location>
        <begin position="556"/>
        <end position="626"/>
    </location>
</feature>
<dbReference type="KEGG" id="pvx:PVX_123940"/>
<sequence length="782" mass="83493">MNGQAKSGQGRRASPTRVERATDGEAEKKEFCLFYICELLNVIYSTYKSGKPMYVHFVCSKEQGGDSEGESEREGGTGEGGRGGSGRSGSGRSGSGSKGESGRSGSGSKGESGRSGSGSKGESGRSGSGSKGESGRSGSGSKGESGRSGSGSKGESGRSGSGSKGESGRSGSGSKGESGRSGSGSKGESGRSGSGSKGESGRSGSGSKGESGRSGSGSKHEDTNTDEGTHKRDGAHTRGGRNAAGRNGFHYTPKSVLEQYFPDHFKDVHFLCAHYAMWANQPSGGDSRGDSPPRANSNDAASKQKRRGFTESGAEQANAAYRKEEETMTTTTTTNTTNTTNTTTFYFIFTFYMQPNFLWEEINIPIFHDRGYIECRFECVSNLMKLTDVGNLAARVKLGTSNQTLIQCIRGGEGSAYEGVLNGGNPDRDLLNGGLLNGGLLNGGLLNGGNADRSLPNGGNPDRSLLNGANSTNRRRGDVHLLPFFISSHFLRKNCQVCLTRVISFNDRGVYCKRDQGDDLPVQLLLLVRKRLYKRLKSIEREAALVCHLRRRETKGGNYPRGDYPKGEYPKGDSAKFLLPKEGPRKKSSDISASIRSDENSDGAARTSGSRRGDLQVDRPKGKHARDNLAGVDYDEIQKLISCAETIFKRKISDQQLEKLLLRMRSRRNSQGEATRGSLSHLASAANLANIANFSNVANVAKVANLSSAANLANLANLATPEGGLSPSRGNFPTDEAMDGHLGLDDYYEFVRSSKSELKNTLRDPWQLGIDVNKTSKKNKFV</sequence>
<feature type="compositionally biased region" description="Gly residues" evidence="1">
    <location>
        <begin position="77"/>
        <end position="215"/>
    </location>
</feature>
<dbReference type="RefSeq" id="XP_001617350.1">
    <property type="nucleotide sequence ID" value="XM_001617300.1"/>
</dbReference>
<accession>A5K062</accession>
<dbReference type="Proteomes" id="UP000008333">
    <property type="component" value="Unassembled WGS sequence"/>
</dbReference>
<protein>
    <submittedName>
        <fullName evidence="2">Uncharacterized protein</fullName>
    </submittedName>
</protein>
<proteinExistence type="predicted"/>
<evidence type="ECO:0000313" key="3">
    <source>
        <dbReference type="Proteomes" id="UP000008333"/>
    </source>
</evidence>
<feature type="region of interest" description="Disordered" evidence="1">
    <location>
        <begin position="62"/>
        <end position="247"/>
    </location>
</feature>
<feature type="compositionally biased region" description="Basic and acidic residues" evidence="1">
    <location>
        <begin position="563"/>
        <end position="574"/>
    </location>
</feature>
<organism evidence="2 3">
    <name type="scientific">Plasmodium vivax (strain Salvador I)</name>
    <dbReference type="NCBI Taxonomy" id="126793"/>
    <lineage>
        <taxon>Eukaryota</taxon>
        <taxon>Sar</taxon>
        <taxon>Alveolata</taxon>
        <taxon>Apicomplexa</taxon>
        <taxon>Aconoidasida</taxon>
        <taxon>Haemosporida</taxon>
        <taxon>Plasmodiidae</taxon>
        <taxon>Plasmodium</taxon>
        <taxon>Plasmodium (Plasmodium)</taxon>
    </lineage>
</organism>
<comment type="caution">
    <text evidence="2">The sequence shown here is derived from an EMBL/GenBank/DDBJ whole genome shotgun (WGS) entry which is preliminary data.</text>
</comment>
<evidence type="ECO:0000256" key="1">
    <source>
        <dbReference type="SAM" id="MobiDB-lite"/>
    </source>
</evidence>
<feature type="region of interest" description="Disordered" evidence="1">
    <location>
        <begin position="1"/>
        <end position="24"/>
    </location>
</feature>
<dbReference type="OMA" id="FLCAHYA"/>
<feature type="compositionally biased region" description="Basic and acidic residues" evidence="1">
    <location>
        <begin position="218"/>
        <end position="236"/>
    </location>
</feature>
<name>A5K062_PLAVS</name>